<feature type="transmembrane region" description="Helical" evidence="1">
    <location>
        <begin position="43"/>
        <end position="66"/>
    </location>
</feature>
<keyword evidence="3" id="KW-1185">Reference proteome</keyword>
<dbReference type="Proteomes" id="UP000064921">
    <property type="component" value="Chromosome"/>
</dbReference>
<dbReference type="EMBL" id="CP013068">
    <property type="protein sequence ID" value="ALV27541.1"/>
    <property type="molecule type" value="Genomic_DNA"/>
</dbReference>
<keyword evidence="1" id="KW-0472">Membrane</keyword>
<organism evidence="2 3">
    <name type="scientific">Pannonibacter phragmitetus</name>
    <dbReference type="NCBI Taxonomy" id="121719"/>
    <lineage>
        <taxon>Bacteria</taxon>
        <taxon>Pseudomonadati</taxon>
        <taxon>Pseudomonadota</taxon>
        <taxon>Alphaproteobacteria</taxon>
        <taxon>Hyphomicrobiales</taxon>
        <taxon>Stappiaceae</taxon>
        <taxon>Pannonibacter</taxon>
    </lineage>
</organism>
<accession>A0A0U3P6U0</accession>
<protein>
    <submittedName>
        <fullName evidence="2">Uncharacterized protein</fullName>
    </submittedName>
</protein>
<evidence type="ECO:0000313" key="2">
    <source>
        <dbReference type="EMBL" id="ALV27541.1"/>
    </source>
</evidence>
<dbReference type="STRING" id="121719.APZ00_11070"/>
<dbReference type="KEGG" id="pphr:APZ00_11070"/>
<proteinExistence type="predicted"/>
<gene>
    <name evidence="2" type="ORF">APZ00_11070</name>
</gene>
<keyword evidence="1" id="KW-1133">Transmembrane helix</keyword>
<evidence type="ECO:0000313" key="3">
    <source>
        <dbReference type="Proteomes" id="UP000064921"/>
    </source>
</evidence>
<keyword evidence="1" id="KW-0812">Transmembrane</keyword>
<feature type="transmembrane region" description="Helical" evidence="1">
    <location>
        <begin position="78"/>
        <end position="98"/>
    </location>
</feature>
<sequence length="131" mass="14218">MTNNTPAGLARNMIPAFLSMLAYAIALMVSLHLLASGIGNRGAAIAITLAPMVPAIFLCWSIIGVIRRLDELQRRLQLEAFALAFAGTALITFSYGFLENAGFPKLSAFAVWPVMCGLWLAGVLFGRLRYR</sequence>
<reference evidence="2 3" key="1">
    <citation type="submission" date="2015-10" db="EMBL/GenBank/DDBJ databases">
        <title>The world's first case of liver abscess caused by Pannonibacter phragmitetus.</title>
        <authorList>
            <person name="Ming D."/>
            <person name="Wang M."/>
            <person name="Zhou Y."/>
            <person name="Jiang T."/>
            <person name="Hu S."/>
        </authorList>
    </citation>
    <scope>NUCLEOTIDE SEQUENCE [LARGE SCALE GENOMIC DNA]</scope>
    <source>
        <strain evidence="2 3">31801</strain>
    </source>
</reference>
<name>A0A0U3P6U0_9HYPH</name>
<dbReference type="AlphaFoldDB" id="A0A0U3P6U0"/>
<feature type="transmembrane region" description="Helical" evidence="1">
    <location>
        <begin position="12"/>
        <end position="31"/>
    </location>
</feature>
<evidence type="ECO:0000256" key="1">
    <source>
        <dbReference type="SAM" id="Phobius"/>
    </source>
</evidence>
<feature type="transmembrane region" description="Helical" evidence="1">
    <location>
        <begin position="110"/>
        <end position="128"/>
    </location>
</feature>